<dbReference type="GO" id="GO:0044718">
    <property type="term" value="P:siderophore transmembrane transport"/>
    <property type="evidence" value="ECO:0007669"/>
    <property type="project" value="TreeGrafter"/>
</dbReference>
<proteinExistence type="inferred from homology"/>
<dbReference type="GO" id="GO:0009279">
    <property type="term" value="C:cell outer membrane"/>
    <property type="evidence" value="ECO:0007669"/>
    <property type="project" value="UniProtKB-SubCell"/>
</dbReference>
<name>A0AAE3LKL3_9BACT</name>
<evidence type="ECO:0000256" key="9">
    <source>
        <dbReference type="ARBA" id="ARBA00023237"/>
    </source>
</evidence>
<feature type="domain" description="TonB-dependent receptor plug" evidence="15">
    <location>
        <begin position="117"/>
        <end position="248"/>
    </location>
</feature>
<dbReference type="InterPro" id="IPR000531">
    <property type="entry name" value="Beta-barrel_TonB"/>
</dbReference>
<feature type="compositionally biased region" description="Low complexity" evidence="12">
    <location>
        <begin position="196"/>
        <end position="206"/>
    </location>
</feature>
<dbReference type="Pfam" id="PF07715">
    <property type="entry name" value="Plug"/>
    <property type="match status" value="1"/>
</dbReference>
<keyword evidence="5 13" id="KW-0732">Signal</keyword>
<keyword evidence="3 10" id="KW-1134">Transmembrane beta strand</keyword>
<dbReference type="PROSITE" id="PS52016">
    <property type="entry name" value="TONB_DEPENDENT_REC_3"/>
    <property type="match status" value="1"/>
</dbReference>
<gene>
    <name evidence="16" type="ORF">OD355_09220</name>
</gene>
<comment type="caution">
    <text evidence="16">The sequence shown here is derived from an EMBL/GenBank/DDBJ whole genome shotgun (WGS) entry which is preliminary data.</text>
</comment>
<evidence type="ECO:0000256" key="1">
    <source>
        <dbReference type="ARBA" id="ARBA00004571"/>
    </source>
</evidence>
<keyword evidence="6 11" id="KW-0798">TonB box</keyword>
<dbReference type="NCBIfam" id="TIGR04056">
    <property type="entry name" value="OMP_RagA_SusC"/>
    <property type="match status" value="1"/>
</dbReference>
<dbReference type="InterPro" id="IPR023997">
    <property type="entry name" value="TonB-dep_OMP_SusC/RagA_CS"/>
</dbReference>
<feature type="region of interest" description="Disordered" evidence="12">
    <location>
        <begin position="196"/>
        <end position="216"/>
    </location>
</feature>
<protein>
    <submittedName>
        <fullName evidence="16">SusC/RagA family TonB-linked outer membrane protein</fullName>
    </submittedName>
</protein>
<keyword evidence="7 10" id="KW-0472">Membrane</keyword>
<dbReference type="Gene3D" id="2.60.40.1120">
    <property type="entry name" value="Carboxypeptidase-like, regulatory domain"/>
    <property type="match status" value="1"/>
</dbReference>
<evidence type="ECO:0000256" key="13">
    <source>
        <dbReference type="SAM" id="SignalP"/>
    </source>
</evidence>
<feature type="domain" description="TonB-dependent receptor-like beta-barrel" evidence="14">
    <location>
        <begin position="418"/>
        <end position="850"/>
    </location>
</feature>
<dbReference type="SUPFAM" id="SSF56935">
    <property type="entry name" value="Porins"/>
    <property type="match status" value="1"/>
</dbReference>
<reference evidence="16" key="1">
    <citation type="submission" date="2022-10" db="EMBL/GenBank/DDBJ databases">
        <authorList>
            <person name="Kim H.S."/>
            <person name="Kim J.-S."/>
            <person name="Suh M.K."/>
            <person name="Eom M.K."/>
            <person name="Lee J.-S."/>
        </authorList>
    </citation>
    <scope>NUCLEOTIDE SEQUENCE</scope>
    <source>
        <strain evidence="16">LIP-5</strain>
    </source>
</reference>
<accession>A0AAE3LKL3</accession>
<dbReference type="InterPro" id="IPR012910">
    <property type="entry name" value="Plug_dom"/>
</dbReference>
<evidence type="ECO:0000259" key="15">
    <source>
        <dbReference type="Pfam" id="PF07715"/>
    </source>
</evidence>
<dbReference type="Proteomes" id="UP001209317">
    <property type="component" value="Unassembled WGS sequence"/>
</dbReference>
<dbReference type="PANTHER" id="PTHR30069:SF29">
    <property type="entry name" value="HEMOGLOBIN AND HEMOGLOBIN-HAPTOGLOBIN-BINDING PROTEIN 1-RELATED"/>
    <property type="match status" value="1"/>
</dbReference>
<evidence type="ECO:0000256" key="12">
    <source>
        <dbReference type="SAM" id="MobiDB-lite"/>
    </source>
</evidence>
<dbReference type="GO" id="GO:0015344">
    <property type="term" value="F:siderophore uptake transmembrane transporter activity"/>
    <property type="evidence" value="ECO:0007669"/>
    <property type="project" value="TreeGrafter"/>
</dbReference>
<evidence type="ECO:0000256" key="2">
    <source>
        <dbReference type="ARBA" id="ARBA00022448"/>
    </source>
</evidence>
<organism evidence="16 17">
    <name type="scientific">Haoranjiania flava</name>
    <dbReference type="NCBI Taxonomy" id="1856322"/>
    <lineage>
        <taxon>Bacteria</taxon>
        <taxon>Pseudomonadati</taxon>
        <taxon>Bacteroidota</taxon>
        <taxon>Chitinophagia</taxon>
        <taxon>Chitinophagales</taxon>
        <taxon>Chitinophagaceae</taxon>
        <taxon>Haoranjiania</taxon>
    </lineage>
</organism>
<dbReference type="AlphaFoldDB" id="A0AAE3LKL3"/>
<comment type="similarity">
    <text evidence="10 11">Belongs to the TonB-dependent receptor family.</text>
</comment>
<sequence>MKRNIVLLFLACFFSLEGFSQSNTITGTVMNSENNTPLSSVTVRVKGKSTGVITNTNGRYSINASPTDVLEFISIGYNTVERNVGFDKEINVVMSAAADNDMGEVVVVAMDQKRNPRSLSYSVQTVGGDEIKESQRENFVNSMQGRVAGLTVNPTSGTAGASTQLVLRGFNSLSLDNTPLFVVDGVIMDNSSLSTTSGSTALTSATENRSEDFSSRISDINPNDIASVTILKGPEATALYGSQASSGAIVITTKKSMSGKGIRINYDNSFRISRLTRFPQTISLYSTGSNGIKQNVFTSFGPRYADTVQIFENDKNFFKTGFAQTHNLSLGFGSDKSSFRVSGSTFNNDGFIPANNYNRYNLRISNTTKLAKWIDIMPAISYVNTTNKKVLRGASGYLLNLLVWPADDDIRDYQTADGLKKPLFNENPNGEIDNPFYNVYKNPGEDKTNRVTGTLGVNLRPFDWLEVSGRFGYDYYRTEGYLRYDSMSYYTTRAQKGLQRNYYHNYYGYNHTITATGTKEFGRLSTRLMVGTMWQDYETQIWSVSGTNLKSQFNTDSSNTDPSTRTYSFNMQFRDGKPNYTIRRQLAYFGEAVIGWNNAIFLTYSHRFETNSIFPAHSRNYNYPAGGVSIILSDLVPGFKNQKAVEYWKIRTSVANTARSASPYANQSLFNANLGSGGGFYYDFTNANPDLSPERQSTYELGTEVRAFKNRINFDFTYYNTTNKNLIVEKFRASYGTGFVLNTLNVGSTNNQGVEIVLATDVIKNKDLLWNTKFNFNKMWNKILALPSNVPEFYISDTWLYGNARGGGSVGLPTTTLTSYGYLRNNNGDILIDPSTGIPVIDATFKVRGDRNADFTLGWVNYVSYKNFAFSMLWDLKIGGDIFNATEMYLTRMGRSLRTADRGKPLIVDGVLRDGLENTATPTKNIIVVNPYHQNTYYTTMPEEEFIQKDVNWFRLREITLAYNFTKQQLQFWNAIKSLSAFVTVTDPLIFTNYRGADPQVNGTSTGSAGVGAFGFDYGNVGMPVGINIGLRTSF</sequence>
<evidence type="ECO:0000313" key="16">
    <source>
        <dbReference type="EMBL" id="MCU7694693.1"/>
    </source>
</evidence>
<dbReference type="Pfam" id="PF13715">
    <property type="entry name" value="CarbopepD_reg_2"/>
    <property type="match status" value="1"/>
</dbReference>
<feature type="signal peptide" evidence="13">
    <location>
        <begin position="1"/>
        <end position="22"/>
    </location>
</feature>
<evidence type="ECO:0000256" key="7">
    <source>
        <dbReference type="ARBA" id="ARBA00023136"/>
    </source>
</evidence>
<evidence type="ECO:0000259" key="14">
    <source>
        <dbReference type="Pfam" id="PF00593"/>
    </source>
</evidence>
<dbReference type="Gene3D" id="2.170.130.10">
    <property type="entry name" value="TonB-dependent receptor, plug domain"/>
    <property type="match status" value="1"/>
</dbReference>
<evidence type="ECO:0000256" key="10">
    <source>
        <dbReference type="PROSITE-ProRule" id="PRU01360"/>
    </source>
</evidence>
<evidence type="ECO:0000256" key="3">
    <source>
        <dbReference type="ARBA" id="ARBA00022452"/>
    </source>
</evidence>
<evidence type="ECO:0000313" key="17">
    <source>
        <dbReference type="Proteomes" id="UP001209317"/>
    </source>
</evidence>
<keyword evidence="17" id="KW-1185">Reference proteome</keyword>
<dbReference type="NCBIfam" id="TIGR04057">
    <property type="entry name" value="SusC_RagA_signa"/>
    <property type="match status" value="1"/>
</dbReference>
<evidence type="ECO:0000256" key="5">
    <source>
        <dbReference type="ARBA" id="ARBA00022729"/>
    </source>
</evidence>
<dbReference type="InterPro" id="IPR039426">
    <property type="entry name" value="TonB-dep_rcpt-like"/>
</dbReference>
<feature type="chain" id="PRO_5042060947" evidence="13">
    <location>
        <begin position="23"/>
        <end position="1035"/>
    </location>
</feature>
<evidence type="ECO:0000256" key="6">
    <source>
        <dbReference type="ARBA" id="ARBA00023077"/>
    </source>
</evidence>
<dbReference type="InterPro" id="IPR037066">
    <property type="entry name" value="Plug_dom_sf"/>
</dbReference>
<keyword evidence="2 10" id="KW-0813">Transport</keyword>
<dbReference type="RefSeq" id="WP_263038224.1">
    <property type="nucleotide sequence ID" value="NZ_JAOTPL010000012.1"/>
</dbReference>
<dbReference type="InterPro" id="IPR023996">
    <property type="entry name" value="TonB-dep_OMP_SusC/RagA"/>
</dbReference>
<dbReference type="SUPFAM" id="SSF49464">
    <property type="entry name" value="Carboxypeptidase regulatory domain-like"/>
    <property type="match status" value="1"/>
</dbReference>
<keyword evidence="4 10" id="KW-0812">Transmembrane</keyword>
<dbReference type="InterPro" id="IPR008969">
    <property type="entry name" value="CarboxyPept-like_regulatory"/>
</dbReference>
<dbReference type="InterPro" id="IPR036942">
    <property type="entry name" value="Beta-barrel_TonB_sf"/>
</dbReference>
<comment type="subcellular location">
    <subcellularLocation>
        <location evidence="1 10">Cell outer membrane</location>
        <topology evidence="1 10">Multi-pass membrane protein</topology>
    </subcellularLocation>
</comment>
<dbReference type="Pfam" id="PF00593">
    <property type="entry name" value="TonB_dep_Rec_b-barrel"/>
    <property type="match status" value="1"/>
</dbReference>
<dbReference type="EMBL" id="JAOTPL010000012">
    <property type="protein sequence ID" value="MCU7694693.1"/>
    <property type="molecule type" value="Genomic_DNA"/>
</dbReference>
<evidence type="ECO:0000256" key="4">
    <source>
        <dbReference type="ARBA" id="ARBA00022692"/>
    </source>
</evidence>
<keyword evidence="8" id="KW-0675">Receptor</keyword>
<evidence type="ECO:0000256" key="8">
    <source>
        <dbReference type="ARBA" id="ARBA00023170"/>
    </source>
</evidence>
<dbReference type="PANTHER" id="PTHR30069">
    <property type="entry name" value="TONB-DEPENDENT OUTER MEMBRANE RECEPTOR"/>
    <property type="match status" value="1"/>
</dbReference>
<evidence type="ECO:0000256" key="11">
    <source>
        <dbReference type="RuleBase" id="RU003357"/>
    </source>
</evidence>
<keyword evidence="9 10" id="KW-0998">Cell outer membrane</keyword>
<dbReference type="Gene3D" id="2.40.170.20">
    <property type="entry name" value="TonB-dependent receptor, beta-barrel domain"/>
    <property type="match status" value="1"/>
</dbReference>